<gene>
    <name evidence="1" type="ORF">SPHINGO8BC_60338</name>
</gene>
<accession>A0A654DHS4</accession>
<dbReference type="RefSeq" id="WP_115048500.1">
    <property type="nucleotide sequence ID" value="NZ_CP068086.1"/>
</dbReference>
<protein>
    <submittedName>
        <fullName evidence="1">Uncharacterized protein</fullName>
    </submittedName>
</protein>
<reference evidence="1 2" key="1">
    <citation type="submission" date="2019-10" db="EMBL/GenBank/DDBJ databases">
        <authorList>
            <person name="Karimi E."/>
        </authorList>
    </citation>
    <scope>NUCLEOTIDE SEQUENCE [LARGE SCALE GENOMIC DNA]</scope>
    <source>
        <strain evidence="1 2">Sphingobacterium sp. 8BC</strain>
    </source>
</reference>
<proteinExistence type="predicted"/>
<evidence type="ECO:0000313" key="2">
    <source>
        <dbReference type="Proteomes" id="UP000432350"/>
    </source>
</evidence>
<dbReference type="AlphaFoldDB" id="A0A654DHS4"/>
<dbReference type="EMBL" id="CABWMV010000025">
    <property type="protein sequence ID" value="VXD04855.1"/>
    <property type="molecule type" value="Genomic_DNA"/>
</dbReference>
<evidence type="ECO:0000313" key="1">
    <source>
        <dbReference type="EMBL" id="VXD04855.1"/>
    </source>
</evidence>
<sequence>MTTDNAFFRLIIYQRLKEQDMGGKLILKFSLLVGQLFLGESCTHNSHRVKVENTKTEITAVSFSTVGGFTATPSKGYTIKITRDSVYCLFSAIDTAQSTLKSYGNTEDKWNFLLDKIDLEKFIAAKEEESRQPYDGIDIKISIATKKGQYVKLNAYDSPSWNRVYRQLEESFPPKSYGNEN</sequence>
<dbReference type="Proteomes" id="UP000432350">
    <property type="component" value="Unassembled WGS sequence"/>
</dbReference>
<organism evidence="1 2">
    <name type="scientific">Sphingobacterium multivorum</name>
    <dbReference type="NCBI Taxonomy" id="28454"/>
    <lineage>
        <taxon>Bacteria</taxon>
        <taxon>Pseudomonadati</taxon>
        <taxon>Bacteroidota</taxon>
        <taxon>Sphingobacteriia</taxon>
        <taxon>Sphingobacteriales</taxon>
        <taxon>Sphingobacteriaceae</taxon>
        <taxon>Sphingobacterium</taxon>
    </lineage>
</organism>
<name>A0A654DHS4_SPHMU</name>